<organism evidence="4">
    <name type="scientific">hydrothermal vent metagenome</name>
    <dbReference type="NCBI Taxonomy" id="652676"/>
    <lineage>
        <taxon>unclassified sequences</taxon>
        <taxon>metagenomes</taxon>
        <taxon>ecological metagenomes</taxon>
    </lineage>
</organism>
<dbReference type="PANTHER" id="PTHR30029:SF2">
    <property type="entry name" value="STAGE V SPORULATION PROTEIN R"/>
    <property type="match status" value="1"/>
</dbReference>
<accession>A0A3B0TH58</accession>
<name>A0A3B0TH58_9ZZZZ</name>
<feature type="region of interest" description="Disordered" evidence="1">
    <location>
        <begin position="1"/>
        <end position="22"/>
    </location>
</feature>
<evidence type="ECO:0000313" key="4">
    <source>
        <dbReference type="EMBL" id="VAW06386.1"/>
    </source>
</evidence>
<reference evidence="4" key="1">
    <citation type="submission" date="2018-06" db="EMBL/GenBank/DDBJ databases">
        <authorList>
            <person name="Zhirakovskaya E."/>
        </authorList>
    </citation>
    <scope>NUCLEOTIDE SEQUENCE</scope>
</reference>
<dbReference type="InterPro" id="IPR007390">
    <property type="entry name" value="Spore_V_R"/>
</dbReference>
<evidence type="ECO:0000259" key="2">
    <source>
        <dbReference type="Pfam" id="PF04293"/>
    </source>
</evidence>
<protein>
    <submittedName>
        <fullName evidence="4">FIG004684: SpoVR-like protein</fullName>
    </submittedName>
</protein>
<gene>
    <name evidence="4" type="ORF">MNBD_ALPHA01-366</name>
</gene>
<dbReference type="NCBIfam" id="NF008737">
    <property type="entry name" value="PRK11767.1"/>
    <property type="match status" value="1"/>
</dbReference>
<proteinExistence type="predicted"/>
<evidence type="ECO:0000256" key="1">
    <source>
        <dbReference type="SAM" id="MobiDB-lite"/>
    </source>
</evidence>
<sequence>MAKAKSSSKLSANKSSSGKKSAKPLFDGAEWDYQTVDKCFQAIQKIALDEMGLDIYPTQVEVITSEQMLDAYSSVGMPLMYNHWSFGKSFLRDEASYRKGFSGLAYEIVINSNPCICYIMEENSMTMQALVMAHAAFGHNHFFKNNHLFRQWTDANAILDYLQFAKNYIARCEERYGQREVEKILDSAHALRDQGVDKFTRRQKLDDTARRQKELERMEYEQSQYSELWRTLPETGSKDNDEIDLIEKKLAEKLGLPESNLLYFLEKHSPVLESWQREIIRIVRSMAQYFYPQRQTKMMNEGCACFVHYHIMYRLYDTGQITEGTMLEFIDFHSRVISQPDFDSPHFSGINPYALGFAMMRDIERICENPTDEDREWFPDIAGNNRAMETLKEAWGNYRDESFILQYLSPRLMRELRLFNLNDDKSKPHFLVDAIHNSRGYEAVRSSLAAQYSVASLDLDIQVTKVDLHGNRSMVLSHQITNDITLDEKQAKQVIPHIRRLWGYDVTLNSLDSESGKIIKSYGD</sequence>
<dbReference type="InterPro" id="IPR056174">
    <property type="entry name" value="SpoVR_N"/>
</dbReference>
<feature type="compositionally biased region" description="Low complexity" evidence="1">
    <location>
        <begin position="1"/>
        <end position="19"/>
    </location>
</feature>
<dbReference type="EMBL" id="UOEJ01000238">
    <property type="protein sequence ID" value="VAW06386.1"/>
    <property type="molecule type" value="Genomic_DNA"/>
</dbReference>
<dbReference type="InterPro" id="IPR057008">
    <property type="entry name" value="SpoVR-like_C"/>
</dbReference>
<dbReference type="Pfam" id="PF04293">
    <property type="entry name" value="SpoVR"/>
    <property type="match status" value="1"/>
</dbReference>
<dbReference type="Pfam" id="PF24755">
    <property type="entry name" value="SpoVR_C"/>
    <property type="match status" value="1"/>
</dbReference>
<dbReference type="InterPro" id="IPR057270">
    <property type="entry name" value="Ycgb-like"/>
</dbReference>
<dbReference type="AlphaFoldDB" id="A0A3B0TH58"/>
<evidence type="ECO:0000259" key="3">
    <source>
        <dbReference type="Pfam" id="PF24755"/>
    </source>
</evidence>
<feature type="domain" description="SpoVR protein-like N-terminal" evidence="2">
    <location>
        <begin position="30"/>
        <end position="455"/>
    </location>
</feature>
<feature type="domain" description="SpoVR-like C-terminal" evidence="3">
    <location>
        <begin position="460"/>
        <end position="512"/>
    </location>
</feature>
<dbReference type="PANTHER" id="PTHR30029">
    <property type="entry name" value="STAGE V SPORULATION PROTEIN R"/>
    <property type="match status" value="1"/>
</dbReference>